<proteinExistence type="predicted"/>
<sequence length="274" mass="29550">MHETLTSTGSRPRPSGRPQRSVLRRVIRIVAILTGLTLIGGGAWYLLLFLVTRTETGTAAIDKSVRTVEVAIDSGDVQIDVAGEGEKTELHKKLTKSLRSPDEKIEQDGDTLRITTDCGEGMGRCGSDYRLTVPQGTRVKVETRLGDVSVKGVRKSVEARTKIGSVRLEHIDGDRLVAASKTGAVTLKDVKFDTAEATSKLGDVRVEEIDPFTKLRAVSKMGDVELHLPSSAGPFAVTAATKVGDRKVNVDQETSADTKVEARTKIGDVTVRND</sequence>
<evidence type="ECO:0000259" key="2">
    <source>
        <dbReference type="Pfam" id="PF13349"/>
    </source>
</evidence>
<keyword evidence="4" id="KW-1185">Reference proteome</keyword>
<organism evidence="3 4">
    <name type="scientific">Streptomyces lasiicapitis</name>
    <dbReference type="NCBI Taxonomy" id="1923961"/>
    <lineage>
        <taxon>Bacteria</taxon>
        <taxon>Bacillati</taxon>
        <taxon>Actinomycetota</taxon>
        <taxon>Actinomycetes</taxon>
        <taxon>Kitasatosporales</taxon>
        <taxon>Streptomycetaceae</taxon>
        <taxon>Streptomyces</taxon>
    </lineage>
</organism>
<keyword evidence="1" id="KW-0472">Membrane</keyword>
<comment type="caution">
    <text evidence="3">The sequence shown here is derived from an EMBL/GenBank/DDBJ whole genome shotgun (WGS) entry which is preliminary data.</text>
</comment>
<feature type="transmembrane region" description="Helical" evidence="1">
    <location>
        <begin position="26"/>
        <end position="51"/>
    </location>
</feature>
<dbReference type="Proteomes" id="UP000656881">
    <property type="component" value="Unassembled WGS sequence"/>
</dbReference>
<evidence type="ECO:0000256" key="1">
    <source>
        <dbReference type="SAM" id="Phobius"/>
    </source>
</evidence>
<feature type="domain" description="DUF4097" evidence="2">
    <location>
        <begin position="70"/>
        <end position="272"/>
    </location>
</feature>
<gene>
    <name evidence="3" type="ORF">GCM10012286_65410</name>
</gene>
<dbReference type="InterPro" id="IPR025164">
    <property type="entry name" value="Toastrack_DUF4097"/>
</dbReference>
<reference evidence="4" key="1">
    <citation type="journal article" date="2019" name="Int. J. Syst. Evol. Microbiol.">
        <title>The Global Catalogue of Microorganisms (GCM) 10K type strain sequencing project: providing services to taxonomists for standard genome sequencing and annotation.</title>
        <authorList>
            <consortium name="The Broad Institute Genomics Platform"/>
            <consortium name="The Broad Institute Genome Sequencing Center for Infectious Disease"/>
            <person name="Wu L."/>
            <person name="Ma J."/>
        </authorList>
    </citation>
    <scope>NUCLEOTIDE SEQUENCE [LARGE SCALE GENOMIC DNA]</scope>
    <source>
        <strain evidence="4">CGMCC 4.7349</strain>
    </source>
</reference>
<name>A0ABQ2MM09_9ACTN</name>
<keyword evidence="1" id="KW-1133">Transmembrane helix</keyword>
<dbReference type="Pfam" id="PF13349">
    <property type="entry name" value="DUF4097"/>
    <property type="match status" value="1"/>
</dbReference>
<dbReference type="EMBL" id="BMNG01000016">
    <property type="protein sequence ID" value="GGO54798.1"/>
    <property type="molecule type" value="Genomic_DNA"/>
</dbReference>
<protein>
    <submittedName>
        <fullName evidence="3">GNAT family acetyltransferase</fullName>
    </submittedName>
</protein>
<keyword evidence="1" id="KW-0812">Transmembrane</keyword>
<accession>A0ABQ2MM09</accession>
<evidence type="ECO:0000313" key="3">
    <source>
        <dbReference type="EMBL" id="GGO54798.1"/>
    </source>
</evidence>
<evidence type="ECO:0000313" key="4">
    <source>
        <dbReference type="Proteomes" id="UP000656881"/>
    </source>
</evidence>
<dbReference type="RefSeq" id="WP_189176693.1">
    <property type="nucleotide sequence ID" value="NZ_BMNG01000016.1"/>
</dbReference>